<dbReference type="SUPFAM" id="SSF55729">
    <property type="entry name" value="Acyl-CoA N-acyltransferases (Nat)"/>
    <property type="match status" value="1"/>
</dbReference>
<dbReference type="EMBL" id="FRCS01000002">
    <property type="protein sequence ID" value="SHM95927.1"/>
    <property type="molecule type" value="Genomic_DNA"/>
</dbReference>
<comment type="pathway">
    <text evidence="1">Lipid metabolism.</text>
</comment>
<dbReference type="GO" id="GO:0006629">
    <property type="term" value="P:lipid metabolic process"/>
    <property type="evidence" value="ECO:0007669"/>
    <property type="project" value="UniProtKB-KW"/>
</dbReference>
<keyword evidence="4" id="KW-0443">Lipid metabolism</keyword>
<protein>
    <submittedName>
        <fullName evidence="6">Putative hemolysin</fullName>
    </submittedName>
</protein>
<accession>A0A1M7MY23</accession>
<evidence type="ECO:0000256" key="1">
    <source>
        <dbReference type="ARBA" id="ARBA00005189"/>
    </source>
</evidence>
<dbReference type="RefSeq" id="WP_073253858.1">
    <property type="nucleotide sequence ID" value="NZ_FRCS01000002.1"/>
</dbReference>
<keyword evidence="7" id="KW-1185">Reference proteome</keyword>
<evidence type="ECO:0000256" key="4">
    <source>
        <dbReference type="ARBA" id="ARBA00023098"/>
    </source>
</evidence>
<dbReference type="Gene3D" id="3.40.630.30">
    <property type="match status" value="1"/>
</dbReference>
<sequence>MPPRVLVSAPAAAGPAALVGPGRTPGYSVVLATEPAEVRAAQELRYRVFADELGAEIDGSGVDADRFDPLCDHLLIRDDRTGACVGTYRMLPPGRSAELYSDGEFRLDRLAALRPELVEAGRSCVDPEHRTGAVIGLMWAGIARYLHLAGHRWLAGCASVSLADGGKAAAATWGVVSAKHFASDAYRVEPRQPWPVRSDVAPRTSLVPPLLRGYLRLGAKVCGPPAHDPAFGTADFFVLLSLADADPRYLRRFLGADT</sequence>
<dbReference type="Pfam" id="PF13444">
    <property type="entry name" value="Acetyltransf_5"/>
    <property type="match status" value="1"/>
</dbReference>
<name>A0A1M7MY23_9ACTN</name>
<dbReference type="OrthoDB" id="9787072at2"/>
<dbReference type="STRING" id="134849.SAMN05443668_102320"/>
<evidence type="ECO:0000313" key="7">
    <source>
        <dbReference type="Proteomes" id="UP000184440"/>
    </source>
</evidence>
<evidence type="ECO:0000256" key="2">
    <source>
        <dbReference type="ARBA" id="ARBA00022516"/>
    </source>
</evidence>
<dbReference type="InterPro" id="IPR016181">
    <property type="entry name" value="Acyl_CoA_acyltransferase"/>
</dbReference>
<dbReference type="GO" id="GO:0016746">
    <property type="term" value="F:acyltransferase activity"/>
    <property type="evidence" value="ECO:0007669"/>
    <property type="project" value="UniProtKB-KW"/>
</dbReference>
<dbReference type="InterPro" id="IPR052351">
    <property type="entry name" value="Ornithine_N-alpha-AT"/>
</dbReference>
<dbReference type="Proteomes" id="UP000184440">
    <property type="component" value="Unassembled WGS sequence"/>
</dbReference>
<evidence type="ECO:0000256" key="5">
    <source>
        <dbReference type="ARBA" id="ARBA00023315"/>
    </source>
</evidence>
<evidence type="ECO:0000256" key="3">
    <source>
        <dbReference type="ARBA" id="ARBA00022679"/>
    </source>
</evidence>
<dbReference type="AlphaFoldDB" id="A0A1M7MY23"/>
<proteinExistence type="predicted"/>
<keyword evidence="2" id="KW-0444">Lipid biosynthesis</keyword>
<evidence type="ECO:0000313" key="6">
    <source>
        <dbReference type="EMBL" id="SHM95927.1"/>
    </source>
</evidence>
<organism evidence="6 7">
    <name type="scientific">Cryptosporangium aurantiacum</name>
    <dbReference type="NCBI Taxonomy" id="134849"/>
    <lineage>
        <taxon>Bacteria</taxon>
        <taxon>Bacillati</taxon>
        <taxon>Actinomycetota</taxon>
        <taxon>Actinomycetes</taxon>
        <taxon>Cryptosporangiales</taxon>
        <taxon>Cryptosporangiaceae</taxon>
        <taxon>Cryptosporangium</taxon>
    </lineage>
</organism>
<dbReference type="PANTHER" id="PTHR37323:SF1">
    <property type="entry name" value="L-ORNITHINE N(ALPHA)-ACYLTRANSFERASE"/>
    <property type="match status" value="1"/>
</dbReference>
<reference evidence="6 7" key="1">
    <citation type="submission" date="2016-11" db="EMBL/GenBank/DDBJ databases">
        <authorList>
            <person name="Jaros S."/>
            <person name="Januszkiewicz K."/>
            <person name="Wedrychowicz H."/>
        </authorList>
    </citation>
    <scope>NUCLEOTIDE SEQUENCE [LARGE SCALE GENOMIC DNA]</scope>
    <source>
        <strain evidence="6 7">DSM 46144</strain>
    </source>
</reference>
<keyword evidence="3" id="KW-0808">Transferase</keyword>
<keyword evidence="5" id="KW-0012">Acyltransferase</keyword>
<gene>
    <name evidence="6" type="ORF">SAMN05443668_102320</name>
</gene>
<dbReference type="PANTHER" id="PTHR37323">
    <property type="entry name" value="GCN5-RELATED N-ACETYLTRANSFERASE"/>
    <property type="match status" value="1"/>
</dbReference>